<dbReference type="EC" id="3.1.4.46" evidence="3"/>
<protein>
    <submittedName>
        <fullName evidence="3">Glycerophosphoryl diester phosphodiesterase</fullName>
        <ecNumber evidence="3">3.1.4.46</ecNumber>
    </submittedName>
</protein>
<reference evidence="4" key="1">
    <citation type="submission" date="2019-10" db="EMBL/GenBank/DDBJ databases">
        <title>Lacipirellula parvula gen. nov., sp. nov., representing a lineage of planctomycetes widespread in freshwater anoxic habitats, and description of the family Lacipirellulaceae.</title>
        <authorList>
            <person name="Dedysh S.N."/>
            <person name="Kulichevskaya I.S."/>
            <person name="Beletsky A.V."/>
            <person name="Rakitin A.L."/>
            <person name="Mardanov A.V."/>
            <person name="Ivanova A.A."/>
            <person name="Saltykova V.X."/>
            <person name="Rijpstra W.I.C."/>
            <person name="Sinninghe Damste J.S."/>
            <person name="Ravin N.V."/>
        </authorList>
    </citation>
    <scope>NUCLEOTIDE SEQUENCE [LARGE SCALE GENOMIC DNA]</scope>
    <source>
        <strain evidence="4">PX69</strain>
    </source>
</reference>
<dbReference type="InterPro" id="IPR017946">
    <property type="entry name" value="PLC-like_Pdiesterase_TIM-brl"/>
</dbReference>
<dbReference type="EMBL" id="AP021861">
    <property type="protein sequence ID" value="BBO31813.1"/>
    <property type="molecule type" value="Genomic_DNA"/>
</dbReference>
<dbReference type="GO" id="GO:0006629">
    <property type="term" value="P:lipid metabolic process"/>
    <property type="evidence" value="ECO:0007669"/>
    <property type="project" value="InterPro"/>
</dbReference>
<dbReference type="Proteomes" id="UP000326837">
    <property type="component" value="Chromosome"/>
</dbReference>
<feature type="chain" id="PRO_5025062172" evidence="1">
    <location>
        <begin position="23"/>
        <end position="302"/>
    </location>
</feature>
<dbReference type="AlphaFoldDB" id="A0A5K7XBZ1"/>
<keyword evidence="4" id="KW-1185">Reference proteome</keyword>
<name>A0A5K7XBZ1_9BACT</name>
<dbReference type="Pfam" id="PF03009">
    <property type="entry name" value="GDPD"/>
    <property type="match status" value="1"/>
</dbReference>
<dbReference type="KEGG" id="lpav:PLANPX_1425"/>
<keyword evidence="3" id="KW-0378">Hydrolase</keyword>
<accession>A0A5K7XBZ1</accession>
<dbReference type="RefSeq" id="WP_152097890.1">
    <property type="nucleotide sequence ID" value="NZ_AP021861.1"/>
</dbReference>
<evidence type="ECO:0000259" key="2">
    <source>
        <dbReference type="PROSITE" id="PS51704"/>
    </source>
</evidence>
<dbReference type="GO" id="GO:0008889">
    <property type="term" value="F:glycerophosphodiester phosphodiesterase activity"/>
    <property type="evidence" value="ECO:0007669"/>
    <property type="project" value="UniProtKB-EC"/>
</dbReference>
<evidence type="ECO:0000256" key="1">
    <source>
        <dbReference type="SAM" id="SignalP"/>
    </source>
</evidence>
<dbReference type="Gene3D" id="3.20.20.190">
    <property type="entry name" value="Phosphatidylinositol (PI) phosphodiesterase"/>
    <property type="match status" value="1"/>
</dbReference>
<feature type="domain" description="GP-PDE" evidence="2">
    <location>
        <begin position="31"/>
        <end position="292"/>
    </location>
</feature>
<keyword evidence="1" id="KW-0732">Signal</keyword>
<proteinExistence type="predicted"/>
<sequence length="302" mass="33457">MQPRQLALALALVSLTATAGNAAEPSEKLGFHIQAHRGAGIKAPENTLEAFESMWEVGVTPEADLRTTKDGVIVCFHDADFRRVVGNVDKAKAGQGVEDLTADEVKELEVGSFRGKQYAGQRVPTLADLFAAMQGHPDRLVYLDIKTENVNLDQLQKQVVDAGLQKQIIFTTKHHDLIRKWKQRVPESLTLIWNGGTEAELKKRLDDIRAKDFEGLTHLQIHVKVIGDPADAEPFVPSTAFLESVRDELKARGIVFQVLPWENADPAVYARLLELGAESFATDYPDVTVDAVRKFKSRQVAK</sequence>
<evidence type="ECO:0000313" key="3">
    <source>
        <dbReference type="EMBL" id="BBO31813.1"/>
    </source>
</evidence>
<dbReference type="PANTHER" id="PTHR46211:SF1">
    <property type="entry name" value="GLYCEROPHOSPHODIESTER PHOSPHODIESTERASE, CYTOPLASMIC"/>
    <property type="match status" value="1"/>
</dbReference>
<dbReference type="InterPro" id="IPR030395">
    <property type="entry name" value="GP_PDE_dom"/>
</dbReference>
<gene>
    <name evidence="3" type="ORF">PLANPX_1425</name>
</gene>
<organism evidence="3 4">
    <name type="scientific">Lacipirellula parvula</name>
    <dbReference type="NCBI Taxonomy" id="2650471"/>
    <lineage>
        <taxon>Bacteria</taxon>
        <taxon>Pseudomonadati</taxon>
        <taxon>Planctomycetota</taxon>
        <taxon>Planctomycetia</taxon>
        <taxon>Pirellulales</taxon>
        <taxon>Lacipirellulaceae</taxon>
        <taxon>Lacipirellula</taxon>
    </lineage>
</organism>
<dbReference type="SUPFAM" id="SSF51695">
    <property type="entry name" value="PLC-like phosphodiesterases"/>
    <property type="match status" value="1"/>
</dbReference>
<evidence type="ECO:0000313" key="4">
    <source>
        <dbReference type="Proteomes" id="UP000326837"/>
    </source>
</evidence>
<dbReference type="PROSITE" id="PS51704">
    <property type="entry name" value="GP_PDE"/>
    <property type="match status" value="1"/>
</dbReference>
<feature type="signal peptide" evidence="1">
    <location>
        <begin position="1"/>
        <end position="22"/>
    </location>
</feature>
<dbReference type="PANTHER" id="PTHR46211">
    <property type="entry name" value="GLYCEROPHOSPHORYL DIESTER PHOSPHODIESTERASE"/>
    <property type="match status" value="1"/>
</dbReference>